<dbReference type="PANTHER" id="PTHR12549:SF38">
    <property type="entry name" value="JMJC DOMAIN-CONTAINING HISTONE DEMETHYLASE 2, ISOFORM A"/>
    <property type="match status" value="1"/>
</dbReference>
<keyword evidence="7" id="KW-1185">Reference proteome</keyword>
<dbReference type="InterPro" id="IPR003347">
    <property type="entry name" value="JmjC_dom"/>
</dbReference>
<dbReference type="GO" id="GO:0046872">
    <property type="term" value="F:metal ion binding"/>
    <property type="evidence" value="ECO:0007669"/>
    <property type="project" value="UniProtKB-KW"/>
</dbReference>
<evidence type="ECO:0000256" key="1">
    <source>
        <dbReference type="ARBA" id="ARBA00004123"/>
    </source>
</evidence>
<proteinExistence type="predicted"/>
<dbReference type="EMBL" id="JARKIF010000005">
    <property type="protein sequence ID" value="KAJ7638409.1"/>
    <property type="molecule type" value="Genomic_DNA"/>
</dbReference>
<dbReference type="AlphaFoldDB" id="A0AAD7C3T1"/>
<dbReference type="Proteomes" id="UP001221142">
    <property type="component" value="Unassembled WGS sequence"/>
</dbReference>
<reference evidence="6" key="1">
    <citation type="submission" date="2023-03" db="EMBL/GenBank/DDBJ databases">
        <title>Massive genome expansion in bonnet fungi (Mycena s.s.) driven by repeated elements and novel gene families across ecological guilds.</title>
        <authorList>
            <consortium name="Lawrence Berkeley National Laboratory"/>
            <person name="Harder C.B."/>
            <person name="Miyauchi S."/>
            <person name="Viragh M."/>
            <person name="Kuo A."/>
            <person name="Thoen E."/>
            <person name="Andreopoulos B."/>
            <person name="Lu D."/>
            <person name="Skrede I."/>
            <person name="Drula E."/>
            <person name="Henrissat B."/>
            <person name="Morin E."/>
            <person name="Kohler A."/>
            <person name="Barry K."/>
            <person name="LaButti K."/>
            <person name="Morin E."/>
            <person name="Salamov A."/>
            <person name="Lipzen A."/>
            <person name="Mereny Z."/>
            <person name="Hegedus B."/>
            <person name="Baldrian P."/>
            <person name="Stursova M."/>
            <person name="Weitz H."/>
            <person name="Taylor A."/>
            <person name="Grigoriev I.V."/>
            <person name="Nagy L.G."/>
            <person name="Martin F."/>
            <person name="Kauserud H."/>
        </authorList>
    </citation>
    <scope>NUCLEOTIDE SEQUENCE</scope>
    <source>
        <strain evidence="6">9284</strain>
    </source>
</reference>
<dbReference type="GO" id="GO:0003712">
    <property type="term" value="F:transcription coregulator activity"/>
    <property type="evidence" value="ECO:0007669"/>
    <property type="project" value="TreeGrafter"/>
</dbReference>
<evidence type="ECO:0000313" key="6">
    <source>
        <dbReference type="EMBL" id="KAJ7638409.1"/>
    </source>
</evidence>
<keyword evidence="3" id="KW-0539">Nucleus</keyword>
<protein>
    <submittedName>
        <fullName evidence="6">Clavaminate synthase-like protein</fullName>
    </submittedName>
</protein>
<dbReference type="PANTHER" id="PTHR12549">
    <property type="entry name" value="JMJC DOMAIN-CONTAINING HISTONE DEMETHYLATION PROTEIN"/>
    <property type="match status" value="1"/>
</dbReference>
<evidence type="ECO:0000256" key="2">
    <source>
        <dbReference type="ARBA" id="ARBA00022723"/>
    </source>
</evidence>
<dbReference type="GO" id="GO:0000785">
    <property type="term" value="C:chromatin"/>
    <property type="evidence" value="ECO:0007669"/>
    <property type="project" value="TreeGrafter"/>
</dbReference>
<dbReference type="CDD" id="cd02208">
    <property type="entry name" value="cupin_RmlC-like"/>
    <property type="match status" value="1"/>
</dbReference>
<feature type="region of interest" description="Disordered" evidence="4">
    <location>
        <begin position="437"/>
        <end position="465"/>
    </location>
</feature>
<dbReference type="GO" id="GO:0032454">
    <property type="term" value="F:histone H3K9 demethylase activity"/>
    <property type="evidence" value="ECO:0007669"/>
    <property type="project" value="InterPro"/>
</dbReference>
<name>A0AAD7C3T1_9AGAR</name>
<feature type="compositionally biased region" description="Basic and acidic residues" evidence="4">
    <location>
        <begin position="128"/>
        <end position="158"/>
    </location>
</feature>
<evidence type="ECO:0000256" key="4">
    <source>
        <dbReference type="SAM" id="MobiDB-lite"/>
    </source>
</evidence>
<dbReference type="SMART" id="SM00558">
    <property type="entry name" value="JmjC"/>
    <property type="match status" value="1"/>
</dbReference>
<feature type="compositionally biased region" description="Low complexity" evidence="4">
    <location>
        <begin position="437"/>
        <end position="454"/>
    </location>
</feature>
<feature type="domain" description="JmjC" evidence="5">
    <location>
        <begin position="561"/>
        <end position="751"/>
    </location>
</feature>
<dbReference type="PROSITE" id="PS51184">
    <property type="entry name" value="JMJC"/>
    <property type="match status" value="1"/>
</dbReference>
<feature type="region of interest" description="Disordered" evidence="4">
    <location>
        <begin position="124"/>
        <end position="178"/>
    </location>
</feature>
<dbReference type="GO" id="GO:0000118">
    <property type="term" value="C:histone deacetylase complex"/>
    <property type="evidence" value="ECO:0007669"/>
    <property type="project" value="TreeGrafter"/>
</dbReference>
<evidence type="ECO:0000313" key="7">
    <source>
        <dbReference type="Proteomes" id="UP001221142"/>
    </source>
</evidence>
<dbReference type="Pfam" id="PF02373">
    <property type="entry name" value="JmjC"/>
    <property type="match status" value="1"/>
</dbReference>
<dbReference type="SUPFAM" id="SSF51197">
    <property type="entry name" value="Clavaminate synthase-like"/>
    <property type="match status" value="1"/>
</dbReference>
<comment type="caution">
    <text evidence="6">The sequence shown here is derived from an EMBL/GenBank/DDBJ whole genome shotgun (WGS) entry which is preliminary data.</text>
</comment>
<evidence type="ECO:0000256" key="3">
    <source>
        <dbReference type="ARBA" id="ARBA00023242"/>
    </source>
</evidence>
<comment type="subcellular location">
    <subcellularLocation>
        <location evidence="1">Nucleus</location>
    </subcellularLocation>
</comment>
<sequence>MSSEAQNRPRAININQLLNPEPELHHHSHHPSSYVQGRHLRLSPPRMPTMSVQGMLHQNFDHSSHDLNPPIMPRERSVICSPAAMASDPISYPHPLEMNYSSWQTSERASSRIAASASVIKPESLNLEQRDEQALSKRKAPDVEDAEEPPRSKRKLLERLPSGTSQRVGFPSKKRREVAESNGYAPNVLYKLHDKQGDSPYTASPAEMPDKANVALELQTSRCMSSKYKNEQHLPRCVACTRRWAGDTCRFQALRSIYRNSNGNIMGFSFQEQPTPAMSMKFPNVWNTSLEMSHIQEIKKVIAEALLPTLREELAHVSKKEVICRPRELEVRATCDTCLTSIFSCSWMCRNCGREACAVCFEQVENITVEPENATPDDLQALQARRENHANGNPFFLSCIKRTDHGAKDFSPVTRFSKGELEGIIHTMEGLQLLSPAHANPHSAAPSAASPLSNDSEATLTSNGGEISSHDILRFRDNELTEEIFRPIWAKGEPILVTDVGPKLKVDWTPEYFITKYGQDTCLIVECQSDDLSKRVTVGDFFRDFGSYQGRELCWKLKDWPPTTDFKNDFSQAVPMPNYVRRDGVLNIASHFPSNTVGPDLGPKMYNANANLEEVNNKGSTRLHMDMADAVNILTYAAPRPDGSEGCAAWDIFRAEDSDKLRLFLRAKYSLTSLDPIHSQQVYVEDDARRELWLEHGVKSYRIYQTAGQAVFIPAGCAHQVRNLSDCIKVAIDFVSPENIHRCERLTREFRDLNQKRAWKEDVLQLRAMMFFCWISCCQQEEKLKASIS</sequence>
<dbReference type="Gene3D" id="2.60.120.650">
    <property type="entry name" value="Cupin"/>
    <property type="match status" value="1"/>
</dbReference>
<dbReference type="GO" id="GO:0006357">
    <property type="term" value="P:regulation of transcription by RNA polymerase II"/>
    <property type="evidence" value="ECO:0007669"/>
    <property type="project" value="TreeGrafter"/>
</dbReference>
<dbReference type="GO" id="GO:0031490">
    <property type="term" value="F:chromatin DNA binding"/>
    <property type="evidence" value="ECO:0007669"/>
    <property type="project" value="TreeGrafter"/>
</dbReference>
<feature type="compositionally biased region" description="Polar residues" evidence="4">
    <location>
        <begin position="455"/>
        <end position="465"/>
    </location>
</feature>
<dbReference type="InterPro" id="IPR045109">
    <property type="entry name" value="LSDs-like"/>
</dbReference>
<organism evidence="6 7">
    <name type="scientific">Roridomyces roridus</name>
    <dbReference type="NCBI Taxonomy" id="1738132"/>
    <lineage>
        <taxon>Eukaryota</taxon>
        <taxon>Fungi</taxon>
        <taxon>Dikarya</taxon>
        <taxon>Basidiomycota</taxon>
        <taxon>Agaricomycotina</taxon>
        <taxon>Agaricomycetes</taxon>
        <taxon>Agaricomycetidae</taxon>
        <taxon>Agaricales</taxon>
        <taxon>Marasmiineae</taxon>
        <taxon>Mycenaceae</taxon>
        <taxon>Roridomyces</taxon>
    </lineage>
</organism>
<evidence type="ECO:0000259" key="5">
    <source>
        <dbReference type="PROSITE" id="PS51184"/>
    </source>
</evidence>
<keyword evidence="2" id="KW-0479">Metal-binding</keyword>
<gene>
    <name evidence="6" type="ORF">FB45DRAFT_902748</name>
</gene>
<accession>A0AAD7C3T1</accession>